<dbReference type="InterPro" id="IPR010970">
    <property type="entry name" value="Cys_dSase_SufS"/>
</dbReference>
<dbReference type="Gene3D" id="3.40.640.10">
    <property type="entry name" value="Type I PLP-dependent aspartate aminotransferase-like (Major domain)"/>
    <property type="match status" value="1"/>
</dbReference>
<dbReference type="InterPro" id="IPR000192">
    <property type="entry name" value="Aminotrans_V_dom"/>
</dbReference>
<dbReference type="InterPro" id="IPR015422">
    <property type="entry name" value="PyrdxlP-dep_Trfase_small"/>
</dbReference>
<evidence type="ECO:0000313" key="10">
    <source>
        <dbReference type="EMBL" id="CCW34432.1"/>
    </source>
</evidence>
<evidence type="ECO:0000259" key="9">
    <source>
        <dbReference type="Pfam" id="PF00266"/>
    </source>
</evidence>
<name>S0EVN9_CHTCT</name>
<dbReference type="GO" id="GO:0030170">
    <property type="term" value="F:pyridoxal phosphate binding"/>
    <property type="evidence" value="ECO:0007669"/>
    <property type="project" value="UniProtKB-UniRule"/>
</dbReference>
<evidence type="ECO:0000256" key="8">
    <source>
        <dbReference type="RuleBase" id="RU004506"/>
    </source>
</evidence>
<dbReference type="PIRSF" id="PIRSF005572">
    <property type="entry name" value="NifS"/>
    <property type="match status" value="1"/>
</dbReference>
<keyword evidence="4 8" id="KW-0808">Transferase</keyword>
<proteinExistence type="inferred from homology"/>
<dbReference type="PATRIC" id="fig|1303518.3.peg.609"/>
<dbReference type="KEGG" id="ccz:CCALI_00606"/>
<evidence type="ECO:0000256" key="4">
    <source>
        <dbReference type="ARBA" id="ARBA00022679"/>
    </source>
</evidence>
<dbReference type="PANTHER" id="PTHR43586">
    <property type="entry name" value="CYSTEINE DESULFURASE"/>
    <property type="match status" value="1"/>
</dbReference>
<dbReference type="Gene3D" id="3.90.1150.10">
    <property type="entry name" value="Aspartate Aminotransferase, domain 1"/>
    <property type="match status" value="1"/>
</dbReference>
<dbReference type="InterPro" id="IPR015424">
    <property type="entry name" value="PyrdxlP-dep_Trfase"/>
</dbReference>
<evidence type="ECO:0000256" key="7">
    <source>
        <dbReference type="RuleBase" id="RU004504"/>
    </source>
</evidence>
<dbReference type="InterPro" id="IPR016454">
    <property type="entry name" value="Cysteine_dSase"/>
</dbReference>
<dbReference type="PANTHER" id="PTHR43586:SF8">
    <property type="entry name" value="CYSTEINE DESULFURASE 1, CHLOROPLASTIC"/>
    <property type="match status" value="1"/>
</dbReference>
<comment type="similarity">
    <text evidence="2 8">Belongs to the class-V pyridoxal-phosphate-dependent aminotransferase family. Csd subfamily.</text>
</comment>
<keyword evidence="5 8" id="KW-0663">Pyridoxal phosphate</keyword>
<dbReference type="Pfam" id="PF00266">
    <property type="entry name" value="Aminotran_5"/>
    <property type="match status" value="1"/>
</dbReference>
<evidence type="ECO:0000256" key="3">
    <source>
        <dbReference type="ARBA" id="ARBA00012239"/>
    </source>
</evidence>
<sequence>MADKTTVLSQQAAICYDVEKVRAEFPILQEKIHGKPLIYLDNANTTQKPLRVLEAIQRFYSQQNANIHRATHLLSERATVAYDDAREKVRRFLNARYFEEIVFVRNATEGVNLIAQTFGRRFVGEGDEILISAMEHHANIVPWQMLCEEKGAKLRVIPISAEGELVLEEAEKLIGPRTKLVGIVHMSNVIGTINPVEELIRMAHAKGVPVLVDGAQSAYHMPIDVQEMDCDFFVFSGHKLYGPTGIGVLYAKREILETLPPWMGGGDMILSVTFEKTIYNEIPYRFEAGTPHIAGAVGLGAAIDFLDELGLDNIAVYEAQLTEYTARRLEEVPKLKRIGKPERFATVFSFMLGDIHPHDVGTFLDRDGIAVRTGQHCAHPLLQCFGVPATVRVSLACYNTKEEIDALVESLKRTVEVFG</sequence>
<dbReference type="EC" id="2.8.1.7" evidence="3 8"/>
<dbReference type="Proteomes" id="UP000014227">
    <property type="component" value="Chromosome I"/>
</dbReference>
<evidence type="ECO:0000256" key="6">
    <source>
        <dbReference type="ARBA" id="ARBA00050776"/>
    </source>
</evidence>
<evidence type="ECO:0000256" key="2">
    <source>
        <dbReference type="ARBA" id="ARBA00010447"/>
    </source>
</evidence>
<dbReference type="HOGENOM" id="CLU_003433_2_5_0"/>
<dbReference type="GO" id="GO:0006534">
    <property type="term" value="P:cysteine metabolic process"/>
    <property type="evidence" value="ECO:0007669"/>
    <property type="project" value="UniProtKB-UniRule"/>
</dbReference>
<dbReference type="EMBL" id="HF951689">
    <property type="protein sequence ID" value="CCW34432.1"/>
    <property type="molecule type" value="Genomic_DNA"/>
</dbReference>
<dbReference type="OrthoDB" id="9808002at2"/>
<dbReference type="InterPro" id="IPR015421">
    <property type="entry name" value="PyrdxlP-dep_Trfase_major"/>
</dbReference>
<comment type="catalytic activity">
    <reaction evidence="6 8">
        <text>(sulfur carrier)-H + L-cysteine = (sulfur carrier)-SH + L-alanine</text>
        <dbReference type="Rhea" id="RHEA:43892"/>
        <dbReference type="Rhea" id="RHEA-COMP:14737"/>
        <dbReference type="Rhea" id="RHEA-COMP:14739"/>
        <dbReference type="ChEBI" id="CHEBI:29917"/>
        <dbReference type="ChEBI" id="CHEBI:35235"/>
        <dbReference type="ChEBI" id="CHEBI:57972"/>
        <dbReference type="ChEBI" id="CHEBI:64428"/>
        <dbReference type="EC" id="2.8.1.7"/>
    </reaction>
</comment>
<reference evidence="11" key="1">
    <citation type="submission" date="2013-03" db="EMBL/GenBank/DDBJ databases">
        <title>Genome sequence of Chthonomonas calidirosea, the first sequenced genome from the Armatimonadetes phylum (formally candidate division OP10).</title>
        <authorList>
            <person name="Lee K.C.Y."/>
            <person name="Morgan X.C."/>
            <person name="Dunfield P.F."/>
            <person name="Tamas I."/>
            <person name="Houghton K.M."/>
            <person name="Vyssotski M."/>
            <person name="Ryan J.L.J."/>
            <person name="Lagutin K."/>
            <person name="McDonald I.R."/>
            <person name="Stott M.B."/>
        </authorList>
    </citation>
    <scope>NUCLEOTIDE SEQUENCE [LARGE SCALE GENOMIC DNA]</scope>
    <source>
        <strain evidence="11">DSM 23976 / ICMP 18418 / T49</strain>
    </source>
</reference>
<dbReference type="eggNOG" id="COG0520">
    <property type="taxonomic scope" value="Bacteria"/>
</dbReference>
<dbReference type="AlphaFoldDB" id="S0EVN9"/>
<dbReference type="FunCoup" id="S0EVN9">
    <property type="interactions" value="393"/>
</dbReference>
<comment type="function">
    <text evidence="8">Catalyzes the removal of elemental sulfur and selenium atoms from L-cysteine, L-cystine, L-selenocysteine, and L-selenocystine to produce L-alanine.</text>
</comment>
<keyword evidence="11" id="KW-1185">Reference proteome</keyword>
<dbReference type="GO" id="GO:0016829">
    <property type="term" value="F:lyase activity"/>
    <property type="evidence" value="ECO:0007669"/>
    <property type="project" value="UniProtKB-KW"/>
</dbReference>
<dbReference type="RefSeq" id="WP_016481994.1">
    <property type="nucleotide sequence ID" value="NC_021487.1"/>
</dbReference>
<dbReference type="CDD" id="cd06453">
    <property type="entry name" value="SufS_like"/>
    <property type="match status" value="1"/>
</dbReference>
<protein>
    <recommendedName>
        <fullName evidence="3 8">Cysteine desulfurase</fullName>
        <ecNumber evidence="3 8">2.8.1.7</ecNumber>
    </recommendedName>
</protein>
<dbReference type="InParanoid" id="S0EVN9"/>
<evidence type="ECO:0000313" key="11">
    <source>
        <dbReference type="Proteomes" id="UP000014227"/>
    </source>
</evidence>
<evidence type="ECO:0000256" key="1">
    <source>
        <dbReference type="ARBA" id="ARBA00001933"/>
    </source>
</evidence>
<comment type="cofactor">
    <cofactor evidence="1 7">
        <name>pyridoxal 5'-phosphate</name>
        <dbReference type="ChEBI" id="CHEBI:597326"/>
    </cofactor>
</comment>
<dbReference type="NCBIfam" id="TIGR01979">
    <property type="entry name" value="sufS"/>
    <property type="match status" value="1"/>
</dbReference>
<dbReference type="InterPro" id="IPR020578">
    <property type="entry name" value="Aminotrans_V_PyrdxlP_BS"/>
</dbReference>
<dbReference type="GO" id="GO:0031071">
    <property type="term" value="F:cysteine desulfurase activity"/>
    <property type="evidence" value="ECO:0007669"/>
    <property type="project" value="UniProtKB-UniRule"/>
</dbReference>
<gene>
    <name evidence="10" type="ORF">CCALI_00606</name>
</gene>
<evidence type="ECO:0000256" key="5">
    <source>
        <dbReference type="ARBA" id="ARBA00022898"/>
    </source>
</evidence>
<dbReference type="SUPFAM" id="SSF53383">
    <property type="entry name" value="PLP-dependent transferases"/>
    <property type="match status" value="1"/>
</dbReference>
<dbReference type="STRING" id="454171.CP488_00548"/>
<keyword evidence="10" id="KW-0456">Lyase</keyword>
<feature type="domain" description="Aminotransferase class V" evidence="9">
    <location>
        <begin position="38"/>
        <end position="407"/>
    </location>
</feature>
<dbReference type="PROSITE" id="PS00595">
    <property type="entry name" value="AA_TRANSFER_CLASS_5"/>
    <property type="match status" value="1"/>
</dbReference>
<organism evidence="10 11">
    <name type="scientific">Chthonomonas calidirosea (strain DSM 23976 / ICMP 18418 / T49)</name>
    <dbReference type="NCBI Taxonomy" id="1303518"/>
    <lineage>
        <taxon>Bacteria</taxon>
        <taxon>Bacillati</taxon>
        <taxon>Armatimonadota</taxon>
        <taxon>Chthonomonadia</taxon>
        <taxon>Chthonomonadales</taxon>
        <taxon>Chthonomonadaceae</taxon>
        <taxon>Chthonomonas</taxon>
    </lineage>
</organism>
<accession>S0EVN9</accession>